<protein>
    <submittedName>
        <fullName evidence="4">Putative bent</fullName>
    </submittedName>
</protein>
<keyword evidence="1" id="KW-0677">Repeat</keyword>
<feature type="domain" description="Fibronectin type-III" evidence="3">
    <location>
        <begin position="144"/>
        <end position="239"/>
    </location>
</feature>
<feature type="compositionally biased region" description="Basic and acidic residues" evidence="2">
    <location>
        <begin position="138"/>
        <end position="151"/>
    </location>
</feature>
<dbReference type="PRINTS" id="PR00014">
    <property type="entry name" value="FNTYPEIII"/>
</dbReference>
<reference evidence="4" key="1">
    <citation type="journal article" date="2015" name="Sci. Rep.">
        <title>Tissue- and time-dependent transcription in Ixodes ricinus salivary glands and midguts when blood feeding on the vertebrate host.</title>
        <authorList>
            <person name="Kotsyfakis M."/>
            <person name="Schwarz A."/>
            <person name="Erhart J."/>
            <person name="Ribeiro J.M."/>
        </authorList>
    </citation>
    <scope>NUCLEOTIDE SEQUENCE</scope>
    <source>
        <tissue evidence="4">Salivary gland and midgut</tissue>
    </source>
</reference>
<dbReference type="CDD" id="cd00063">
    <property type="entry name" value="FN3"/>
    <property type="match status" value="2"/>
</dbReference>
<proteinExistence type="evidence at transcript level"/>
<organism evidence="4">
    <name type="scientific">Ixodes ricinus</name>
    <name type="common">Common tick</name>
    <name type="synonym">Acarus ricinus</name>
    <dbReference type="NCBI Taxonomy" id="34613"/>
    <lineage>
        <taxon>Eukaryota</taxon>
        <taxon>Metazoa</taxon>
        <taxon>Ecdysozoa</taxon>
        <taxon>Arthropoda</taxon>
        <taxon>Chelicerata</taxon>
        <taxon>Arachnida</taxon>
        <taxon>Acari</taxon>
        <taxon>Parasitiformes</taxon>
        <taxon>Ixodida</taxon>
        <taxon>Ixodoidea</taxon>
        <taxon>Ixodidae</taxon>
        <taxon>Ixodinae</taxon>
        <taxon>Ixodes</taxon>
    </lineage>
</organism>
<feature type="non-terminal residue" evidence="4">
    <location>
        <position position="1"/>
    </location>
</feature>
<dbReference type="GO" id="GO:0031430">
    <property type="term" value="C:M band"/>
    <property type="evidence" value="ECO:0007669"/>
    <property type="project" value="TreeGrafter"/>
</dbReference>
<dbReference type="PROSITE" id="PS50853">
    <property type="entry name" value="FN3"/>
    <property type="match status" value="2"/>
</dbReference>
<name>V5HL42_IXORI</name>
<dbReference type="InterPro" id="IPR036116">
    <property type="entry name" value="FN3_sf"/>
</dbReference>
<dbReference type="Pfam" id="PF00041">
    <property type="entry name" value="fn3"/>
    <property type="match status" value="2"/>
</dbReference>
<dbReference type="PANTHER" id="PTHR13817">
    <property type="entry name" value="TITIN"/>
    <property type="match status" value="1"/>
</dbReference>
<dbReference type="PANTHER" id="PTHR13817:SF151">
    <property type="entry name" value="TITIN"/>
    <property type="match status" value="1"/>
</dbReference>
<evidence type="ECO:0000256" key="2">
    <source>
        <dbReference type="SAM" id="MobiDB-lite"/>
    </source>
</evidence>
<feature type="region of interest" description="Disordered" evidence="2">
    <location>
        <begin position="122"/>
        <end position="151"/>
    </location>
</feature>
<evidence type="ECO:0000313" key="4">
    <source>
        <dbReference type="EMBL" id="JAB84435.1"/>
    </source>
</evidence>
<dbReference type="InterPro" id="IPR036179">
    <property type="entry name" value="Ig-like_dom_sf"/>
</dbReference>
<dbReference type="AlphaFoldDB" id="V5HL42"/>
<sequence length="243" mass="26743">STVLVVKNALRADSGRYSIKLTNSSGSVFSEADVVVLDKPSMPGGPLKPEEVRADHVDLSWKKPPDTGGHDLKGYVLEKMDMDTGRWVPAGEVGPNETKARVDGLTKGKKYKFRVKAVNKEGESEPLETGDEIVAKNPYDEPGKPSKPEIVDYDNTKVDLKWDKPASDGGRPILHYIVEKKDKLSSDWVEALKTDGDQCQATVADLKENSVMQFRVRAVNKAGVGEPSEPTENHIVKHRNLKP</sequence>
<dbReference type="InterPro" id="IPR013783">
    <property type="entry name" value="Ig-like_fold"/>
</dbReference>
<dbReference type="SUPFAM" id="SSF48726">
    <property type="entry name" value="Immunoglobulin"/>
    <property type="match status" value="1"/>
</dbReference>
<evidence type="ECO:0000256" key="1">
    <source>
        <dbReference type="ARBA" id="ARBA00022737"/>
    </source>
</evidence>
<feature type="region of interest" description="Disordered" evidence="2">
    <location>
        <begin position="223"/>
        <end position="243"/>
    </location>
</feature>
<feature type="non-terminal residue" evidence="4">
    <location>
        <position position="243"/>
    </location>
</feature>
<feature type="domain" description="Fibronectin type-III" evidence="3">
    <location>
        <begin position="43"/>
        <end position="138"/>
    </location>
</feature>
<dbReference type="FunFam" id="2.60.40.10:FF:000056">
    <property type="entry name" value="twitchin isoform X4"/>
    <property type="match status" value="1"/>
</dbReference>
<accession>V5HL42</accession>
<dbReference type="GO" id="GO:0045214">
    <property type="term" value="P:sarcomere organization"/>
    <property type="evidence" value="ECO:0007669"/>
    <property type="project" value="TreeGrafter"/>
</dbReference>
<dbReference type="EMBL" id="GANP01000033">
    <property type="protein sequence ID" value="JAB84435.1"/>
    <property type="molecule type" value="mRNA"/>
</dbReference>
<dbReference type="SUPFAM" id="SSF49265">
    <property type="entry name" value="Fibronectin type III"/>
    <property type="match status" value="1"/>
</dbReference>
<dbReference type="FunFam" id="2.60.40.10:FF:002083">
    <property type="entry name" value="Protein CBR-UNC-22"/>
    <property type="match status" value="1"/>
</dbReference>
<dbReference type="SMART" id="SM00060">
    <property type="entry name" value="FN3"/>
    <property type="match status" value="2"/>
</dbReference>
<dbReference type="Gene3D" id="2.60.40.10">
    <property type="entry name" value="Immunoglobulins"/>
    <property type="match status" value="3"/>
</dbReference>
<evidence type="ECO:0000259" key="3">
    <source>
        <dbReference type="PROSITE" id="PS50853"/>
    </source>
</evidence>
<dbReference type="InterPro" id="IPR003961">
    <property type="entry name" value="FN3_dom"/>
</dbReference>
<dbReference type="InterPro" id="IPR050964">
    <property type="entry name" value="Striated_Muscle_Regulatory"/>
</dbReference>